<dbReference type="STRING" id="1522189.A0A316VQU3"/>
<dbReference type="RefSeq" id="XP_025367126.1">
    <property type="nucleotide sequence ID" value="XM_025516432.1"/>
</dbReference>
<dbReference type="AlphaFoldDB" id="A0A316VQU3"/>
<name>A0A316VQU3_9BASI</name>
<reference evidence="3 4" key="1">
    <citation type="journal article" date="2018" name="Mol. Biol. Evol.">
        <title>Broad Genomic Sampling Reveals a Smut Pathogenic Ancestry of the Fungal Clade Ustilaginomycotina.</title>
        <authorList>
            <person name="Kijpornyongpan T."/>
            <person name="Mondo S.J."/>
            <person name="Barry K."/>
            <person name="Sandor L."/>
            <person name="Lee J."/>
            <person name="Lipzen A."/>
            <person name="Pangilinan J."/>
            <person name="LaButti K."/>
            <person name="Hainaut M."/>
            <person name="Henrissat B."/>
            <person name="Grigoriev I.V."/>
            <person name="Spatafora J.W."/>
            <person name="Aime M.C."/>
        </authorList>
    </citation>
    <scope>NUCLEOTIDE SEQUENCE [LARGE SCALE GENOMIC DNA]</scope>
    <source>
        <strain evidence="3 4">MCA 4658</strain>
    </source>
</reference>
<evidence type="ECO:0000256" key="2">
    <source>
        <dbReference type="SAM" id="Phobius"/>
    </source>
</evidence>
<dbReference type="EMBL" id="KZ819436">
    <property type="protein sequence ID" value="PWN39966.1"/>
    <property type="molecule type" value="Genomic_DNA"/>
</dbReference>
<feature type="compositionally biased region" description="Low complexity" evidence="1">
    <location>
        <begin position="263"/>
        <end position="272"/>
    </location>
</feature>
<dbReference type="Proteomes" id="UP000245783">
    <property type="component" value="Unassembled WGS sequence"/>
</dbReference>
<protein>
    <submittedName>
        <fullName evidence="3">Uncharacterized protein</fullName>
    </submittedName>
</protein>
<dbReference type="InParanoid" id="A0A316VQU3"/>
<feature type="transmembrane region" description="Helical" evidence="2">
    <location>
        <begin position="403"/>
        <end position="430"/>
    </location>
</feature>
<evidence type="ECO:0000256" key="1">
    <source>
        <dbReference type="SAM" id="MobiDB-lite"/>
    </source>
</evidence>
<proteinExistence type="predicted"/>
<accession>A0A316VQU3</accession>
<keyword evidence="2" id="KW-0472">Membrane</keyword>
<evidence type="ECO:0000313" key="4">
    <source>
        <dbReference type="Proteomes" id="UP000245783"/>
    </source>
</evidence>
<dbReference type="GeneID" id="37038302"/>
<keyword evidence="4" id="KW-1185">Reference proteome</keyword>
<keyword evidence="2" id="KW-1133">Transmembrane helix</keyword>
<feature type="compositionally biased region" description="Low complexity" evidence="1">
    <location>
        <begin position="283"/>
        <end position="298"/>
    </location>
</feature>
<feature type="region of interest" description="Disordered" evidence="1">
    <location>
        <begin position="128"/>
        <end position="167"/>
    </location>
</feature>
<organism evidence="3 4">
    <name type="scientific">Ceraceosorus guamensis</name>
    <dbReference type="NCBI Taxonomy" id="1522189"/>
    <lineage>
        <taxon>Eukaryota</taxon>
        <taxon>Fungi</taxon>
        <taxon>Dikarya</taxon>
        <taxon>Basidiomycota</taxon>
        <taxon>Ustilaginomycotina</taxon>
        <taxon>Exobasidiomycetes</taxon>
        <taxon>Ceraceosorales</taxon>
        <taxon>Ceraceosoraceae</taxon>
        <taxon>Ceraceosorus</taxon>
    </lineage>
</organism>
<feature type="region of interest" description="Disordered" evidence="1">
    <location>
        <begin position="245"/>
        <end position="302"/>
    </location>
</feature>
<feature type="compositionally biased region" description="Basic and acidic residues" evidence="1">
    <location>
        <begin position="129"/>
        <end position="151"/>
    </location>
</feature>
<sequence length="443" mass="47370">MPFKNSFKPSTPRLAASASNKRMRPSLGGTLQRAHLMATGVLCIVALCLVQRVSANTEIENFGPMLCRADAVGLLSDHAAHKVARGWPILVPASTPSRFTIPAAARQDASADRGAWIVLQLTRAAQDSSWRDDEQRGSGEEEAVHQEHARAGEGTSSAESRADAAQVVRPTELASDELPLIDQATQAEVSPRDRFLTHIWHKVAWMLSKRYQLRLSWSASFPAKFWVEVYTPEGMLEAGGISWQAAQKEGPSNDTNAVRSDRAAQASDASSQPRTASGRGGLAQPTGTPQPAQPEGPTVISQADARTPPEAYAQTGGEAPALWPCPRVYARIRAVHDGTPIPVMAPKAPSLLVRLAQTYLGALGPGEHQDGGRQPALHSSNVPIHLILEPLDLGLIPHTALSLLALLLPTMAIAWTICVPLALAACTAALRCAVQRDLHVKAE</sequence>
<dbReference type="OrthoDB" id="74360at2759"/>
<evidence type="ECO:0000313" key="3">
    <source>
        <dbReference type="EMBL" id="PWN39966.1"/>
    </source>
</evidence>
<gene>
    <name evidence="3" type="ORF">IE81DRAFT_349700</name>
</gene>
<feature type="region of interest" description="Disordered" evidence="1">
    <location>
        <begin position="1"/>
        <end position="24"/>
    </location>
</feature>
<keyword evidence="2" id="KW-0812">Transmembrane</keyword>